<dbReference type="InterPro" id="IPR001494">
    <property type="entry name" value="Importin-beta_N"/>
</dbReference>
<dbReference type="Pfam" id="PF08506">
    <property type="entry name" value="Cse1"/>
    <property type="match status" value="1"/>
</dbReference>
<comment type="similarity">
    <text evidence="3">Belongs to the XPO2/CSE1 family.</text>
</comment>
<name>A0AAV7ZWC5_9EUKA</name>
<dbReference type="InterPro" id="IPR011989">
    <property type="entry name" value="ARM-like"/>
</dbReference>
<dbReference type="Gene3D" id="1.25.10.10">
    <property type="entry name" value="Leucine-rich Repeat Variant"/>
    <property type="match status" value="1"/>
</dbReference>
<dbReference type="EMBL" id="JANTQA010000023">
    <property type="protein sequence ID" value="KAJ3445121.1"/>
    <property type="molecule type" value="Genomic_DNA"/>
</dbReference>
<sequence>MENDFELLTEIFIEIQSGVTKRIKNAETELNRFSDEPYFYLLLIGYIENIKIESNYRQLAASFFTHFTIKNWYQTEEDGQISPSKLFNEEDQKEIRGKLLNLVLTTPRVIRNQLLEVLKKIAEIDFYEYWPGLMTQLTKKLDTDDLEVIRTIFSIMNMIFKNYRYYDCCNELLVEVKYALDSIQEKFVKMLEKLTLKHDTIKESNDPNKQSQYFGSLKLISKIFYSLSCHQLPAYFDDHLGYFCVMFERFAQYDNGQFKSQETESATELEKLQTAICENINLLLTKYSDRLFQMITTFFRLVLKLLLRLNLCPRYDKLAIAGIKTLTTFSKGEHRILFEGESTLRGICQKVVIPNLYFGKCLQEMFEYEPREYIRQDIEGSEESTRRKASLGLVRSLNKYYEKTVTEIISEYISLMLEEYQKNKRENWKSKDAAIYLVIALTAKTKTQDSGATSSSGFIDIVSFYNEHILPEITNNDSHPVLKADCLSYALTFRTLLDKKTTSDLLVHLANLLQSGSSVINTYSAVLIERILAIREPESTKQRFNKDDIIDGLEILLTNLFAIFNFEGQELNDYVMKTITRVINVSGDYIINVSKPIIERLSGMVESICKNPTNPYFNLYVFEAFVAIIRSFKSQQVHFSLAEKHFLSAVKNSIDFKNNDIGQYAYTVLYQILEDKTQKDFEQSKELKEFYFDFLLPKVLDEESWKIKGNTPILTVMSQAYLSAIPKLLVGNGHLENILKIVTSMLKTDVNESNSFKILDSIFLHIDIKVYQSYLPDIFLVIFERLYSKKSEGLICLFNVWLSKMIGKYGVILIIKSIDSIQKNSFSKILASIYLKHINEIKYPLHKKAIFVSLLRMLTDSDIMTNEIYSKFWPLILLEIIKIFENNCEHFSKIDTFDVNNLEISNDVLFPTEFSNFMFKQRVTVDSFPEFNDPEKSFVDLITKFIKENNNLNFVDLIRCRCPKQYDHIINFLKIHKIELN</sequence>
<keyword evidence="7" id="KW-0539">Nucleus</keyword>
<dbReference type="GO" id="GO:0005635">
    <property type="term" value="C:nuclear envelope"/>
    <property type="evidence" value="ECO:0007669"/>
    <property type="project" value="TreeGrafter"/>
</dbReference>
<evidence type="ECO:0000256" key="3">
    <source>
        <dbReference type="ARBA" id="ARBA00008669"/>
    </source>
</evidence>
<comment type="caution">
    <text evidence="9">The sequence shown here is derived from an EMBL/GenBank/DDBJ whole genome shotgun (WGS) entry which is preliminary data.</text>
</comment>
<dbReference type="PANTHER" id="PTHR10997:SF8">
    <property type="entry name" value="EXPORTIN-2"/>
    <property type="match status" value="1"/>
</dbReference>
<dbReference type="GO" id="GO:0006606">
    <property type="term" value="P:protein import into nucleus"/>
    <property type="evidence" value="ECO:0007669"/>
    <property type="project" value="TreeGrafter"/>
</dbReference>
<accession>A0AAV7ZWC5</accession>
<evidence type="ECO:0000256" key="4">
    <source>
        <dbReference type="ARBA" id="ARBA00022448"/>
    </source>
</evidence>
<keyword evidence="5" id="KW-0963">Cytoplasm</keyword>
<dbReference type="Proteomes" id="UP001146793">
    <property type="component" value="Unassembled WGS sequence"/>
</dbReference>
<dbReference type="SMART" id="SM00913">
    <property type="entry name" value="IBN_N"/>
    <property type="match status" value="1"/>
</dbReference>
<gene>
    <name evidence="9" type="ORF">M0812_10986</name>
</gene>
<protein>
    <submittedName>
        <fullName evidence="9">Exportin-2</fullName>
    </submittedName>
</protein>
<keyword evidence="4" id="KW-0813">Transport</keyword>
<keyword evidence="6" id="KW-0653">Protein transport</keyword>
<dbReference type="InterPro" id="IPR005043">
    <property type="entry name" value="XPO2_C"/>
</dbReference>
<dbReference type="Pfam" id="PF03378">
    <property type="entry name" value="CAS_CSE1"/>
    <property type="match status" value="1"/>
</dbReference>
<dbReference type="GO" id="GO:0005049">
    <property type="term" value="F:nuclear export signal receptor activity"/>
    <property type="evidence" value="ECO:0007669"/>
    <property type="project" value="TreeGrafter"/>
</dbReference>
<evidence type="ECO:0000259" key="8">
    <source>
        <dbReference type="PROSITE" id="PS50166"/>
    </source>
</evidence>
<evidence type="ECO:0000313" key="9">
    <source>
        <dbReference type="EMBL" id="KAJ3445121.1"/>
    </source>
</evidence>
<evidence type="ECO:0000256" key="6">
    <source>
        <dbReference type="ARBA" id="ARBA00022927"/>
    </source>
</evidence>
<dbReference type="GO" id="GO:0031267">
    <property type="term" value="F:small GTPase binding"/>
    <property type="evidence" value="ECO:0007669"/>
    <property type="project" value="InterPro"/>
</dbReference>
<dbReference type="PANTHER" id="PTHR10997">
    <property type="entry name" value="IMPORTIN-7, 8, 11"/>
    <property type="match status" value="1"/>
</dbReference>
<evidence type="ECO:0000256" key="5">
    <source>
        <dbReference type="ARBA" id="ARBA00022490"/>
    </source>
</evidence>
<dbReference type="GO" id="GO:0006611">
    <property type="term" value="P:protein export from nucleus"/>
    <property type="evidence" value="ECO:0007669"/>
    <property type="project" value="TreeGrafter"/>
</dbReference>
<organism evidence="9 10">
    <name type="scientific">Anaeramoeba flamelloides</name>
    <dbReference type="NCBI Taxonomy" id="1746091"/>
    <lineage>
        <taxon>Eukaryota</taxon>
        <taxon>Metamonada</taxon>
        <taxon>Anaeramoebidae</taxon>
        <taxon>Anaeramoeba</taxon>
    </lineage>
</organism>
<dbReference type="AlphaFoldDB" id="A0AAV7ZWC5"/>
<evidence type="ECO:0000313" key="10">
    <source>
        <dbReference type="Proteomes" id="UP001146793"/>
    </source>
</evidence>
<feature type="domain" description="Importin N-terminal" evidence="8">
    <location>
        <begin position="26"/>
        <end position="105"/>
    </location>
</feature>
<dbReference type="GO" id="GO:0005829">
    <property type="term" value="C:cytosol"/>
    <property type="evidence" value="ECO:0007669"/>
    <property type="project" value="TreeGrafter"/>
</dbReference>
<comment type="subcellular location">
    <subcellularLocation>
        <location evidence="2">Cytoplasm</location>
    </subcellularLocation>
    <subcellularLocation>
        <location evidence="1">Nucleus</location>
    </subcellularLocation>
</comment>
<evidence type="ECO:0000256" key="2">
    <source>
        <dbReference type="ARBA" id="ARBA00004496"/>
    </source>
</evidence>
<dbReference type="InterPro" id="IPR016024">
    <property type="entry name" value="ARM-type_fold"/>
</dbReference>
<reference evidence="9" key="1">
    <citation type="submission" date="2022-08" db="EMBL/GenBank/DDBJ databases">
        <title>Novel sulphate-reducing endosymbionts in the free-living metamonad Anaeramoeba.</title>
        <authorList>
            <person name="Jerlstrom-Hultqvist J."/>
            <person name="Cepicka I."/>
            <person name="Gallot-Lavallee L."/>
            <person name="Salas-Leiva D."/>
            <person name="Curtis B.A."/>
            <person name="Zahonova K."/>
            <person name="Pipaliya S."/>
            <person name="Dacks J."/>
            <person name="Roger A.J."/>
        </authorList>
    </citation>
    <scope>NUCLEOTIDE SEQUENCE</scope>
    <source>
        <strain evidence="9">Busselton2</strain>
    </source>
</reference>
<dbReference type="SUPFAM" id="SSF48371">
    <property type="entry name" value="ARM repeat"/>
    <property type="match status" value="1"/>
</dbReference>
<evidence type="ECO:0000256" key="1">
    <source>
        <dbReference type="ARBA" id="ARBA00004123"/>
    </source>
</evidence>
<evidence type="ECO:0000256" key="7">
    <source>
        <dbReference type="ARBA" id="ARBA00023242"/>
    </source>
</evidence>
<proteinExistence type="inferred from homology"/>
<dbReference type="PROSITE" id="PS50166">
    <property type="entry name" value="IMPORTIN_B_NT"/>
    <property type="match status" value="1"/>
</dbReference>
<dbReference type="Pfam" id="PF03810">
    <property type="entry name" value="IBN_N"/>
    <property type="match status" value="1"/>
</dbReference>
<dbReference type="InterPro" id="IPR013713">
    <property type="entry name" value="XPO2_central"/>
</dbReference>